<sequence length="353" mass="39041">MVYLKSTPEYTDTTAPFTPGPKNRHYSDPDPVWAGMVDAVETAMAPIWAPEVSISDFKQAWLASPLSLPANCPEPGKDVVISQSKFPARDGTEIGLQIYKAPNVKPDATLVYRIHSGGWVVCGHEVEEGENRSIGALGNVVVVSVDFRMAPEYKFPIPLEDCYDGLKWCKANADKLGINPEKIILVGNSGGANLTAVVALQARDEGLTGIKAVNLGFPATCHPKFFDQVPNKDNYELLSYRQNEKAGLVNTQRMEFFWDTYLREEDRKPDWRHSPLLSDNLGGLPPLRITASGCDPLRDEGIAFAEATKAAGNDVSLTVYGGLPHCIYFFPQAFKQVDEYYSTLLDFIRKYTD</sequence>
<name>A0A9P9BJN5_9PEZI</name>
<evidence type="ECO:0000259" key="2">
    <source>
        <dbReference type="Pfam" id="PF07859"/>
    </source>
</evidence>
<reference evidence="3" key="1">
    <citation type="journal article" date="2021" name="Nat. Commun.">
        <title>Genetic determinants of endophytism in the Arabidopsis root mycobiome.</title>
        <authorList>
            <person name="Mesny F."/>
            <person name="Miyauchi S."/>
            <person name="Thiergart T."/>
            <person name="Pickel B."/>
            <person name="Atanasova L."/>
            <person name="Karlsson M."/>
            <person name="Huettel B."/>
            <person name="Barry K.W."/>
            <person name="Haridas S."/>
            <person name="Chen C."/>
            <person name="Bauer D."/>
            <person name="Andreopoulos W."/>
            <person name="Pangilinan J."/>
            <person name="LaButti K."/>
            <person name="Riley R."/>
            <person name="Lipzen A."/>
            <person name="Clum A."/>
            <person name="Drula E."/>
            <person name="Henrissat B."/>
            <person name="Kohler A."/>
            <person name="Grigoriev I.V."/>
            <person name="Martin F.M."/>
            <person name="Hacquard S."/>
        </authorList>
    </citation>
    <scope>NUCLEOTIDE SEQUENCE</scope>
    <source>
        <strain evidence="3">MPI-CAGE-CH-0230</strain>
    </source>
</reference>
<dbReference type="RefSeq" id="XP_046008981.1">
    <property type="nucleotide sequence ID" value="XM_046151310.1"/>
</dbReference>
<dbReference type="InterPro" id="IPR013094">
    <property type="entry name" value="AB_hydrolase_3"/>
</dbReference>
<organism evidence="3 4">
    <name type="scientific">Microdochium trichocladiopsis</name>
    <dbReference type="NCBI Taxonomy" id="1682393"/>
    <lineage>
        <taxon>Eukaryota</taxon>
        <taxon>Fungi</taxon>
        <taxon>Dikarya</taxon>
        <taxon>Ascomycota</taxon>
        <taxon>Pezizomycotina</taxon>
        <taxon>Sordariomycetes</taxon>
        <taxon>Xylariomycetidae</taxon>
        <taxon>Xylariales</taxon>
        <taxon>Microdochiaceae</taxon>
        <taxon>Microdochium</taxon>
    </lineage>
</organism>
<dbReference type="Gene3D" id="3.40.50.1820">
    <property type="entry name" value="alpha/beta hydrolase"/>
    <property type="match status" value="1"/>
</dbReference>
<dbReference type="GO" id="GO:0016787">
    <property type="term" value="F:hydrolase activity"/>
    <property type="evidence" value="ECO:0007669"/>
    <property type="project" value="UniProtKB-KW"/>
</dbReference>
<dbReference type="PANTHER" id="PTHR48081:SF8">
    <property type="entry name" value="ALPHA_BETA HYDROLASE FOLD-3 DOMAIN-CONTAINING PROTEIN-RELATED"/>
    <property type="match status" value="1"/>
</dbReference>
<dbReference type="Pfam" id="PF07859">
    <property type="entry name" value="Abhydrolase_3"/>
    <property type="match status" value="1"/>
</dbReference>
<dbReference type="EMBL" id="JAGTJQ010000008">
    <property type="protein sequence ID" value="KAH7025764.1"/>
    <property type="molecule type" value="Genomic_DNA"/>
</dbReference>
<dbReference type="InterPro" id="IPR029058">
    <property type="entry name" value="AB_hydrolase_fold"/>
</dbReference>
<dbReference type="OrthoDB" id="408631at2759"/>
<dbReference type="SUPFAM" id="SSF53474">
    <property type="entry name" value="alpha/beta-Hydrolases"/>
    <property type="match status" value="1"/>
</dbReference>
<dbReference type="InterPro" id="IPR050300">
    <property type="entry name" value="GDXG_lipolytic_enzyme"/>
</dbReference>
<feature type="domain" description="Alpha/beta hydrolase fold-3" evidence="2">
    <location>
        <begin position="113"/>
        <end position="328"/>
    </location>
</feature>
<proteinExistence type="predicted"/>
<evidence type="ECO:0000256" key="1">
    <source>
        <dbReference type="ARBA" id="ARBA00022801"/>
    </source>
</evidence>
<accession>A0A9P9BJN5</accession>
<dbReference type="Proteomes" id="UP000756346">
    <property type="component" value="Unassembled WGS sequence"/>
</dbReference>
<dbReference type="AlphaFoldDB" id="A0A9P9BJN5"/>
<dbReference type="GeneID" id="70180856"/>
<protein>
    <submittedName>
        <fullName evidence="3">Alpha/Beta hydrolase protein</fullName>
    </submittedName>
</protein>
<keyword evidence="1 3" id="KW-0378">Hydrolase</keyword>
<gene>
    <name evidence="3" type="ORF">B0I36DRAFT_272360</name>
</gene>
<dbReference type="PANTHER" id="PTHR48081">
    <property type="entry name" value="AB HYDROLASE SUPERFAMILY PROTEIN C4A8.06C"/>
    <property type="match status" value="1"/>
</dbReference>
<evidence type="ECO:0000313" key="3">
    <source>
        <dbReference type="EMBL" id="KAH7025764.1"/>
    </source>
</evidence>
<keyword evidence="4" id="KW-1185">Reference proteome</keyword>
<comment type="caution">
    <text evidence="3">The sequence shown here is derived from an EMBL/GenBank/DDBJ whole genome shotgun (WGS) entry which is preliminary data.</text>
</comment>
<evidence type="ECO:0000313" key="4">
    <source>
        <dbReference type="Proteomes" id="UP000756346"/>
    </source>
</evidence>